<comment type="catalytic activity">
    <reaction evidence="5">
        <text>glycyl-tRNA(Ala) + H2O = tRNA(Ala) + glycine + H(+)</text>
        <dbReference type="Rhea" id="RHEA:53744"/>
        <dbReference type="Rhea" id="RHEA-COMP:9657"/>
        <dbReference type="Rhea" id="RHEA-COMP:13640"/>
        <dbReference type="ChEBI" id="CHEBI:15377"/>
        <dbReference type="ChEBI" id="CHEBI:15378"/>
        <dbReference type="ChEBI" id="CHEBI:57305"/>
        <dbReference type="ChEBI" id="CHEBI:78442"/>
        <dbReference type="ChEBI" id="CHEBI:78522"/>
        <dbReference type="EC" id="3.1.1.96"/>
    </reaction>
</comment>
<protein>
    <recommendedName>
        <fullName evidence="3">D-aminoacyl-tRNA deacylase</fullName>
        <ecNumber evidence="2">3.1.1.96</ecNumber>
    </recommendedName>
    <alternativeName>
        <fullName evidence="4">Gly-tRNA(Ala) deacylase</fullName>
    </alternativeName>
</protein>
<keyword evidence="8" id="KW-1185">Reference proteome</keyword>
<comment type="caution">
    <text evidence="7">The sequence shown here is derived from an EMBL/GenBank/DDBJ whole genome shotgun (WGS) entry which is preliminary data.</text>
</comment>
<evidence type="ECO:0000256" key="1">
    <source>
        <dbReference type="ARBA" id="ARBA00009673"/>
    </source>
</evidence>
<evidence type="ECO:0000256" key="3">
    <source>
        <dbReference type="ARBA" id="ARBA00020007"/>
    </source>
</evidence>
<comment type="similarity">
    <text evidence="1">Belongs to the DTD family.</text>
</comment>
<organism evidence="7 8">
    <name type="scientific">Smittium culicis</name>
    <dbReference type="NCBI Taxonomy" id="133412"/>
    <lineage>
        <taxon>Eukaryota</taxon>
        <taxon>Fungi</taxon>
        <taxon>Fungi incertae sedis</taxon>
        <taxon>Zoopagomycota</taxon>
        <taxon>Kickxellomycotina</taxon>
        <taxon>Harpellomycetes</taxon>
        <taxon>Harpellales</taxon>
        <taxon>Legeriomycetaceae</taxon>
        <taxon>Smittium</taxon>
    </lineage>
</organism>
<proteinExistence type="inferred from homology"/>
<evidence type="ECO:0000256" key="4">
    <source>
        <dbReference type="ARBA" id="ARBA00032747"/>
    </source>
</evidence>
<evidence type="ECO:0000256" key="2">
    <source>
        <dbReference type="ARBA" id="ARBA00013056"/>
    </source>
</evidence>
<reference evidence="7 8" key="1">
    <citation type="submission" date="2017-01" db="EMBL/GenBank/DDBJ databases">
        <authorList>
            <person name="Mah S.A."/>
            <person name="Swanson W.J."/>
            <person name="Moy G.W."/>
            <person name="Vacquier V.D."/>
        </authorList>
    </citation>
    <scope>NUCLEOTIDE SEQUENCE [LARGE SCALE GENOMIC DNA]</scope>
    <source>
        <strain evidence="7 8">GSMNP</strain>
    </source>
</reference>
<dbReference type="Pfam" id="PF02580">
    <property type="entry name" value="Tyr_Deacylase"/>
    <property type="match status" value="1"/>
</dbReference>
<evidence type="ECO:0000313" key="8">
    <source>
        <dbReference type="Proteomes" id="UP000187283"/>
    </source>
</evidence>
<dbReference type="InterPro" id="IPR003732">
    <property type="entry name" value="Daa-tRNA_deacyls_DTD"/>
</dbReference>
<dbReference type="Gene3D" id="3.50.80.10">
    <property type="entry name" value="D-tyrosyl-tRNA(Tyr) deacylase"/>
    <property type="match status" value="1"/>
</dbReference>
<name>A0A1R1XDN3_9FUNG</name>
<dbReference type="EMBL" id="LSSN01003826">
    <property type="protein sequence ID" value="OMJ12729.1"/>
    <property type="molecule type" value="Genomic_DNA"/>
</dbReference>
<dbReference type="GO" id="GO:0005737">
    <property type="term" value="C:cytoplasm"/>
    <property type="evidence" value="ECO:0007669"/>
    <property type="project" value="InterPro"/>
</dbReference>
<dbReference type="STRING" id="133412.A0A1R1XDN3"/>
<sequence>MRGILQKVKYARLLVENETAILEIKQGICVFVGISEYDVERDVEYMVKRILGVRVFDHGDAMWKKSVTDCSNEVLIVPQVELLKDMLPNSNISTPLPMAKEKAKIMYDSLIDKLYKSYDPKKIFTGSFEGSYSISLLNDGPVTLLLESRKKS</sequence>
<dbReference type="GO" id="GO:0051500">
    <property type="term" value="F:D-tyrosyl-tRNA(Tyr) deacylase activity"/>
    <property type="evidence" value="ECO:0007669"/>
    <property type="project" value="TreeGrafter"/>
</dbReference>
<evidence type="ECO:0000313" key="7">
    <source>
        <dbReference type="EMBL" id="OMJ12729.1"/>
    </source>
</evidence>
<evidence type="ECO:0000256" key="5">
    <source>
        <dbReference type="ARBA" id="ARBA00047676"/>
    </source>
</evidence>
<comment type="catalytic activity">
    <reaction evidence="6">
        <text>a D-aminoacyl-tRNA + H2O = a tRNA + a D-alpha-amino acid + H(+)</text>
        <dbReference type="Rhea" id="RHEA:13953"/>
        <dbReference type="Rhea" id="RHEA-COMP:10123"/>
        <dbReference type="Rhea" id="RHEA-COMP:10124"/>
        <dbReference type="ChEBI" id="CHEBI:15377"/>
        <dbReference type="ChEBI" id="CHEBI:15378"/>
        <dbReference type="ChEBI" id="CHEBI:59871"/>
        <dbReference type="ChEBI" id="CHEBI:78442"/>
        <dbReference type="ChEBI" id="CHEBI:79333"/>
        <dbReference type="EC" id="3.1.1.96"/>
    </reaction>
</comment>
<dbReference type="AlphaFoldDB" id="A0A1R1XDN3"/>
<gene>
    <name evidence="7" type="ORF">AYI70_g8939</name>
</gene>
<dbReference type="PANTHER" id="PTHR10472">
    <property type="entry name" value="D-TYROSYL-TRNA TYR DEACYLASE"/>
    <property type="match status" value="1"/>
</dbReference>
<evidence type="ECO:0000256" key="6">
    <source>
        <dbReference type="ARBA" id="ARBA00048018"/>
    </source>
</evidence>
<dbReference type="EC" id="3.1.1.96" evidence="2"/>
<dbReference type="Proteomes" id="UP000187283">
    <property type="component" value="Unassembled WGS sequence"/>
</dbReference>
<dbReference type="InterPro" id="IPR023509">
    <property type="entry name" value="DTD-like_sf"/>
</dbReference>
<accession>A0A1R1XDN3</accession>
<dbReference type="OrthoDB" id="275783at2759"/>
<dbReference type="SUPFAM" id="SSF69500">
    <property type="entry name" value="DTD-like"/>
    <property type="match status" value="1"/>
</dbReference>
<dbReference type="PANTHER" id="PTHR10472:SF5">
    <property type="entry name" value="D-AMINOACYL-TRNA DEACYLASE 1"/>
    <property type="match status" value="1"/>
</dbReference>